<keyword evidence="2" id="KW-1185">Reference proteome</keyword>
<evidence type="ECO:0000313" key="2">
    <source>
        <dbReference type="Proteomes" id="UP000234781"/>
    </source>
</evidence>
<sequence>MGIHYLQSQNQPDLQQEIKNWLGTFSKDSSFLLILDGAVLNYSEYLKYQDFSLTNLYKNTDFETMGSYGIQVLYFKLDECQEEDLNRAIKYYVKISNRKPTFSIVKLNNSFNIDFWLWLLDIYIENDSQRYINRFADTHTLANFYKILNNFQRSHIGKYIVEWGIKDRDGNWKILFFDNEKTNKEIETALILSEQQADNLFDLSEVDMIYAELSKNRELKMHFSLASKIYEHINILIRIIIETKIENYIDKLFFIEKFIEYSPAIFDNNEVRRKLPLISSKDDIESILNWS</sequence>
<reference evidence="1 2" key="2">
    <citation type="submission" date="2023-10" db="EMBL/GenBank/DDBJ databases">
        <authorList>
            <person name="Choi B."/>
        </authorList>
    </citation>
    <scope>NUCLEOTIDE SEQUENCE [LARGE SCALE GENOMIC DNA]</scope>
    <source>
        <strain evidence="1 2">UMB0023</strain>
    </source>
</reference>
<gene>
    <name evidence="1" type="ORF">CYJ98_001415</name>
</gene>
<dbReference type="RefSeq" id="WP_101756428.1">
    <property type="nucleotide sequence ID" value="NZ_CP136962.1"/>
</dbReference>
<accession>A0A9X7I2W1</accession>
<organism evidence="1 2">
    <name type="scientific">Neisseria perflava</name>
    <dbReference type="NCBI Taxonomy" id="33053"/>
    <lineage>
        <taxon>Bacteria</taxon>
        <taxon>Pseudomonadati</taxon>
        <taxon>Pseudomonadota</taxon>
        <taxon>Betaproteobacteria</taxon>
        <taxon>Neisseriales</taxon>
        <taxon>Neisseriaceae</taxon>
        <taxon>Neisseria</taxon>
    </lineage>
</organism>
<dbReference type="EMBL" id="CP136962">
    <property type="protein sequence ID" value="WOS98339.1"/>
    <property type="molecule type" value="Genomic_DNA"/>
</dbReference>
<name>A0A9X7I2W1_NEIPE</name>
<protein>
    <submittedName>
        <fullName evidence="1">Uncharacterized protein</fullName>
    </submittedName>
</protein>
<evidence type="ECO:0000313" key="1">
    <source>
        <dbReference type="EMBL" id="WOS98339.1"/>
    </source>
</evidence>
<dbReference type="AlphaFoldDB" id="A0A9X7I2W1"/>
<reference evidence="2" key="1">
    <citation type="submission" date="2017-12" db="EMBL/GenBank/DDBJ databases">
        <title>Phylogenetic diversity of female urinary microbiome.</title>
        <authorList>
            <person name="Thomas-White K."/>
            <person name="Wolfe A.J."/>
        </authorList>
    </citation>
    <scope>NUCLEOTIDE SEQUENCE [LARGE SCALE GENOMIC DNA]</scope>
    <source>
        <strain evidence="2">UMB0023</strain>
    </source>
</reference>
<proteinExistence type="predicted"/>
<dbReference type="Proteomes" id="UP000234781">
    <property type="component" value="Chromosome"/>
</dbReference>